<dbReference type="EMBL" id="HBIE01013430">
    <property type="protein sequence ID" value="CAE0309166.1"/>
    <property type="molecule type" value="Transcribed_RNA"/>
</dbReference>
<organism evidence="1">
    <name type="scientific">Favella ehrenbergii</name>
    <dbReference type="NCBI Taxonomy" id="182087"/>
    <lineage>
        <taxon>Eukaryota</taxon>
        <taxon>Sar</taxon>
        <taxon>Alveolata</taxon>
        <taxon>Ciliophora</taxon>
        <taxon>Intramacronucleata</taxon>
        <taxon>Spirotrichea</taxon>
        <taxon>Choreotrichia</taxon>
        <taxon>Tintinnida</taxon>
        <taxon>Xystonellidae</taxon>
        <taxon>Favella</taxon>
    </lineage>
</organism>
<evidence type="ECO:0000313" key="1">
    <source>
        <dbReference type="EMBL" id="CAE0309166.1"/>
    </source>
</evidence>
<gene>
    <name evidence="1" type="ORF">FEHR0123_LOCUS4078</name>
</gene>
<name>A0A7S3HZ11_9SPIT</name>
<accession>A0A7S3HZ11</accession>
<proteinExistence type="predicted"/>
<dbReference type="AlphaFoldDB" id="A0A7S3HZ11"/>
<sequence>MPDPVPIDLKDSVDALSEGLMQGEVTDNLIMGMFNLKFAMGDFEEALHSIGCYDVAFDEVNSWTELRHIIANETMADMQEKFNRHLEDAHLASHNMQETWRNQDYVWAGHHAAEIAKIGTHDCPEHTNTDAPNALMNFLQ</sequence>
<reference evidence="1" key="1">
    <citation type="submission" date="2021-01" db="EMBL/GenBank/DDBJ databases">
        <authorList>
            <person name="Corre E."/>
            <person name="Pelletier E."/>
            <person name="Niang G."/>
            <person name="Scheremetjew M."/>
            <person name="Finn R."/>
            <person name="Kale V."/>
            <person name="Holt S."/>
            <person name="Cochrane G."/>
            <person name="Meng A."/>
            <person name="Brown T."/>
            <person name="Cohen L."/>
        </authorList>
    </citation>
    <scope>NUCLEOTIDE SEQUENCE</scope>
    <source>
        <strain evidence="1">Fehren 1</strain>
    </source>
</reference>
<protein>
    <submittedName>
        <fullName evidence="1">Uncharacterized protein</fullName>
    </submittedName>
</protein>